<dbReference type="RefSeq" id="WP_201366668.1">
    <property type="nucleotide sequence ID" value="NZ_BNJJ01000032.1"/>
</dbReference>
<dbReference type="SUPFAM" id="SSF48452">
    <property type="entry name" value="TPR-like"/>
    <property type="match status" value="5"/>
</dbReference>
<dbReference type="PANTHER" id="PTHR46630">
    <property type="entry name" value="TETRATRICOPEPTIDE REPEAT PROTEIN 29"/>
    <property type="match status" value="1"/>
</dbReference>
<dbReference type="InterPro" id="IPR029030">
    <property type="entry name" value="Caspase-like_dom_sf"/>
</dbReference>
<evidence type="ECO:0000256" key="2">
    <source>
        <dbReference type="ARBA" id="ARBA00022490"/>
    </source>
</evidence>
<dbReference type="InterPro" id="IPR011990">
    <property type="entry name" value="TPR-like_helical_dom_sf"/>
</dbReference>
<dbReference type="SMART" id="SM00028">
    <property type="entry name" value="TPR"/>
    <property type="match status" value="10"/>
</dbReference>
<dbReference type="SUPFAM" id="SSF52540">
    <property type="entry name" value="P-loop containing nucleoside triphosphate hydrolases"/>
    <property type="match status" value="1"/>
</dbReference>
<organism evidence="7 8">
    <name type="scientific">Dictyobacter formicarum</name>
    <dbReference type="NCBI Taxonomy" id="2778368"/>
    <lineage>
        <taxon>Bacteria</taxon>
        <taxon>Bacillati</taxon>
        <taxon>Chloroflexota</taxon>
        <taxon>Ktedonobacteria</taxon>
        <taxon>Ktedonobacterales</taxon>
        <taxon>Dictyobacteraceae</taxon>
        <taxon>Dictyobacter</taxon>
    </lineage>
</organism>
<evidence type="ECO:0000256" key="4">
    <source>
        <dbReference type="ARBA" id="ARBA00022803"/>
    </source>
</evidence>
<dbReference type="InterPro" id="IPR019734">
    <property type="entry name" value="TPR_rpt"/>
</dbReference>
<reference evidence="7 8" key="1">
    <citation type="journal article" date="2021" name="Int. J. Syst. Evol. Microbiol.">
        <title>Reticulibacter mediterranei gen. nov., sp. nov., within the new family Reticulibacteraceae fam. nov., and Ktedonospora formicarum gen. nov., sp. nov., Ktedonobacter robiniae sp. nov., Dictyobacter formicarum sp. nov. and Dictyobacter arantiisoli sp. nov., belonging to the class Ktedonobacteria.</title>
        <authorList>
            <person name="Yabe S."/>
            <person name="Zheng Y."/>
            <person name="Wang C.M."/>
            <person name="Sakai Y."/>
            <person name="Abe K."/>
            <person name="Yokota A."/>
            <person name="Donadio S."/>
            <person name="Cavaletti L."/>
            <person name="Monciardini P."/>
        </authorList>
    </citation>
    <scope>NUCLEOTIDE SEQUENCE [LARGE SCALE GENOMIC DNA]</scope>
    <source>
        <strain evidence="7 8">SOSP1-9</strain>
    </source>
</reference>
<dbReference type="Gene3D" id="3.40.50.300">
    <property type="entry name" value="P-loop containing nucleotide triphosphate hydrolases"/>
    <property type="match status" value="1"/>
</dbReference>
<comment type="subcellular location">
    <subcellularLocation>
        <location evidence="1">Cytoplasm</location>
    </subcellularLocation>
</comment>
<dbReference type="InterPro" id="IPR027417">
    <property type="entry name" value="P-loop_NTPase"/>
</dbReference>
<evidence type="ECO:0000259" key="6">
    <source>
        <dbReference type="Pfam" id="PF00656"/>
    </source>
</evidence>
<keyword evidence="4" id="KW-0802">TPR repeat</keyword>
<dbReference type="Proteomes" id="UP000635565">
    <property type="component" value="Unassembled WGS sequence"/>
</dbReference>
<evidence type="ECO:0000256" key="5">
    <source>
        <dbReference type="ARBA" id="ARBA00038253"/>
    </source>
</evidence>
<accession>A0ABQ3VTD2</accession>
<dbReference type="Gene3D" id="1.25.40.10">
    <property type="entry name" value="Tetratricopeptide repeat domain"/>
    <property type="match status" value="6"/>
</dbReference>
<gene>
    <name evidence="7" type="ORF">KSZ_71430</name>
</gene>
<name>A0ABQ3VTD2_9CHLR</name>
<comment type="caution">
    <text evidence="7">The sequence shown here is derived from an EMBL/GenBank/DDBJ whole genome shotgun (WGS) entry which is preliminary data.</text>
</comment>
<dbReference type="PANTHER" id="PTHR46630:SF1">
    <property type="entry name" value="TETRATRICOPEPTIDE REPEAT PROTEIN 29"/>
    <property type="match status" value="1"/>
</dbReference>
<evidence type="ECO:0000256" key="3">
    <source>
        <dbReference type="ARBA" id="ARBA00022737"/>
    </source>
</evidence>
<evidence type="ECO:0000313" key="8">
    <source>
        <dbReference type="Proteomes" id="UP000635565"/>
    </source>
</evidence>
<dbReference type="InterPro" id="IPR011600">
    <property type="entry name" value="Pept_C14_caspase"/>
</dbReference>
<comment type="similarity">
    <text evidence="5">Belongs to the Rap family.</text>
</comment>
<dbReference type="InterPro" id="IPR051476">
    <property type="entry name" value="Bac_ResReg_Asp_Phosphatase"/>
</dbReference>
<feature type="domain" description="Peptidase C14 caspase" evidence="6">
    <location>
        <begin position="10"/>
        <end position="222"/>
    </location>
</feature>
<proteinExistence type="inferred from homology"/>
<evidence type="ECO:0000256" key="1">
    <source>
        <dbReference type="ARBA" id="ARBA00004496"/>
    </source>
</evidence>
<keyword evidence="8" id="KW-1185">Reference proteome</keyword>
<sequence length="1609" mass="181505">MPEPSTLTYKRYAICVGINTYAPSSELHSLRFAEHDAQAMDEAFGTLGFEQDNRVLLLGEQATLAAINEALNEMTDRAEENDLVVFYFAGHGVPLYFEKDDTRDVFLASYDFDPQQLEQRRSLRTRDALGMERLRREYFEGQGSRKRLFLFDSCYSGEFAGFRSGGEQAVQQHMQKMLDSKSTGRVALLSCLPEQVAVETVKHGHGRFTYYLLQALQGKAPQALRRDGWLIVNTLFEYLSQQLPEAQRPVLSGIQHDVFEIVCYPEFVRPLSEQTSALPRTSPTLEKEAYVRAMLADHSDFLRDRLESFVGREQEVAELQQRIADKMPTGGYVIITSQAGQGKSSIMAKLVDGYGREQVPFHFIPFNPGPDHQVGLLRNLMARLVLKYQLSDIYVSAENRAMLRDYFPNVLREVAAKGGQEIIFIDGLDQIEEDMNGVRDLSFLPTNPPAGIVFVLATRPDDALRPLVLLKPHEQYQLPNLQREDFDLILQHRSVILERHMVDRFYQAMDENALYLDLVAKELHGNPGLSPQELMVNIANNPDNVFTLAITRFKQQPLEWREVIKPMLGVLFASREPLAVWHLQHILDLDGDRVRDGIMRLGGLLRESEQHCYSLFHLKLQEYLCQDERRPEKDFVFTADDVEQWHDTFVTWCEHGSLTHIWEDTQNTREQGRRAYARYHYIEHLYAARQYEKLFQVLDDGIYGKEKGRYDQTNRLYMQDLILGQWAAINYGKEIDNDITAFPFLWKYTLLRGSLRIRVDHYPESLFRAMLHLHREKEVIGLIELITDHQKRITIVNLLGLHYVEDSKQAEGMQMFLWAISIAQHMEHTSARASALCAIAEALAQAQQWEQAAEIAGQAIVVAREIDDAYYHAKAMIGMAKVLAQAQRWKQMVVVVREFKGAYDRTIVLCWIAEALVQMQQRDQAVALARQAVALARRIDDVSARARVLRGIAKVLARAQQWEQAATIAGQVIAEAREIKSVSDRSHTLREIAEVLVLVQQWEQAVVVARQAVGVAREIEDPYDCVYALCGIAEALVQAQQWEQAAKIAGQTIAVAREIDDASDRVGALSEIAKVMVQAQQWEQATAIAGQAAEIARKIKDPYARAGALNGMAEVMVQVQQWEQAAIVMKQTEAAIMRMRNASNHARALNGIAKVMAQAQQWEQATEMAGQATEIAREIEDVSARIRALRRIAEVSVQAQQRKQATAIAGEAAEVARKIKDPYNYVETLSGIAKVLAQAQQWEQAAAIAEQTRAVAWEIENTSNRAEALSEVAKTFVQAQQWEQATMLAKQAADVYREIDDLYNLTRSLREIAEDMLLEQQGDQAIALVKQAATVARWIEDASDRVRALSEIAKMLARVQQWEQAVKIAGQTIVVAREIEDASARAGALREIAEVWALVQQWEQAVAVTEEIKSAYHRVYALCGIARVLAQVQQWEQAAAIAGQATVVVGEIERASDRAYALSRIAEALVQAQQWEQAVAIAGQAAVVAGEIKDASARARVLSGIVEMLVQVQQWEQAAALAGQTEAVTWEIERASTRVDVLLVIANAFAHMNDLHALIALIQRAWLTVETREYAFKLFPLIHGLIEKNPHLGISLAETFAQVDTFLHE</sequence>
<dbReference type="SUPFAM" id="SSF52129">
    <property type="entry name" value="Caspase-like"/>
    <property type="match status" value="1"/>
</dbReference>
<protein>
    <recommendedName>
        <fullName evidence="6">Peptidase C14 caspase domain-containing protein</fullName>
    </recommendedName>
</protein>
<dbReference type="Gene3D" id="3.40.50.1460">
    <property type="match status" value="1"/>
</dbReference>
<dbReference type="Pfam" id="PF00656">
    <property type="entry name" value="Peptidase_C14"/>
    <property type="match status" value="1"/>
</dbReference>
<keyword evidence="2" id="KW-0963">Cytoplasm</keyword>
<keyword evidence="3" id="KW-0677">Repeat</keyword>
<dbReference type="EMBL" id="BNJJ01000032">
    <property type="protein sequence ID" value="GHO89137.1"/>
    <property type="molecule type" value="Genomic_DNA"/>
</dbReference>
<evidence type="ECO:0000313" key="7">
    <source>
        <dbReference type="EMBL" id="GHO89137.1"/>
    </source>
</evidence>